<evidence type="ECO:0000313" key="2">
    <source>
        <dbReference type="Proteomes" id="UP001374952"/>
    </source>
</evidence>
<gene>
    <name evidence="1" type="primary">minC</name>
    <name evidence="1" type="ORF">V6250_00825</name>
</gene>
<accession>A0ACC6QZ10</accession>
<organism evidence="1 2">
    <name type="scientific">Pseudoalteromonas undina</name>
    <dbReference type="NCBI Taxonomy" id="43660"/>
    <lineage>
        <taxon>Bacteria</taxon>
        <taxon>Pseudomonadati</taxon>
        <taxon>Pseudomonadota</taxon>
        <taxon>Gammaproteobacteria</taxon>
        <taxon>Alteromonadales</taxon>
        <taxon>Pseudoalteromonadaceae</taxon>
        <taxon>Pseudoalteromonas</taxon>
    </lineage>
</organism>
<protein>
    <submittedName>
        <fullName evidence="1">Septum site-determining protein MinC</fullName>
    </submittedName>
</protein>
<evidence type="ECO:0000313" key="1">
    <source>
        <dbReference type="EMBL" id="MEL0602687.1"/>
    </source>
</evidence>
<keyword evidence="2" id="KW-1185">Reference proteome</keyword>
<name>A0ACC6QZ10_9GAMM</name>
<dbReference type="Proteomes" id="UP001374952">
    <property type="component" value="Unassembled WGS sequence"/>
</dbReference>
<sequence>MSEQIFELKGNLFTLSVLHLYSTDIALLAEQLYVKIAQAPRFFEGAPIVVNLEEIKNSSLDFDHLKSLIERMSFNAVGVCNGSDEQHTQAKAAGLSVLNYSQDAKSAPVKQQEAPNTSIVEKNVYLPAQVIKGTVRSGQQVYAKDRDLIVLGAVSHGAEVIADGNVHIYGTLRGRAIAGAKGTKDACIYCQKLEAELVSIDGNYWISDSLQGEHWGNAVQIQQKNESLEISALVKG</sequence>
<comment type="caution">
    <text evidence="1">The sequence shown here is derived from an EMBL/GenBank/DDBJ whole genome shotgun (WGS) entry which is preliminary data.</text>
</comment>
<dbReference type="EMBL" id="JBAKAX010000001">
    <property type="protein sequence ID" value="MEL0602687.1"/>
    <property type="molecule type" value="Genomic_DNA"/>
</dbReference>
<reference evidence="1" key="1">
    <citation type="submission" date="2024-02" db="EMBL/GenBank/DDBJ databases">
        <title>Bacteria isolated from the canopy kelp, Nereocystis luetkeana.</title>
        <authorList>
            <person name="Pfister C.A."/>
            <person name="Younker I.T."/>
            <person name="Light S.H."/>
        </authorList>
    </citation>
    <scope>NUCLEOTIDE SEQUENCE</scope>
    <source>
        <strain evidence="1">TN.2.01</strain>
    </source>
</reference>
<proteinExistence type="predicted"/>